<reference evidence="2 3" key="1">
    <citation type="journal article" date="2009" name="Science">
        <title>Green evolution and dynamic adaptations revealed by genomes of the marine picoeukaryotes Micromonas.</title>
        <authorList>
            <person name="Worden A.Z."/>
            <person name="Lee J.H."/>
            <person name="Mock T."/>
            <person name="Rouze P."/>
            <person name="Simmons M.P."/>
            <person name="Aerts A.L."/>
            <person name="Allen A.E."/>
            <person name="Cuvelier M.L."/>
            <person name="Derelle E."/>
            <person name="Everett M.V."/>
            <person name="Foulon E."/>
            <person name="Grimwood J."/>
            <person name="Gundlach H."/>
            <person name="Henrissat B."/>
            <person name="Napoli C."/>
            <person name="McDonald S.M."/>
            <person name="Parker M.S."/>
            <person name="Rombauts S."/>
            <person name="Salamov A."/>
            <person name="Von Dassow P."/>
            <person name="Badger J.H."/>
            <person name="Coutinho P.M."/>
            <person name="Demir E."/>
            <person name="Dubchak I."/>
            <person name="Gentemann C."/>
            <person name="Eikrem W."/>
            <person name="Gready J.E."/>
            <person name="John U."/>
            <person name="Lanier W."/>
            <person name="Lindquist E.A."/>
            <person name="Lucas S."/>
            <person name="Mayer K.F."/>
            <person name="Moreau H."/>
            <person name="Not F."/>
            <person name="Otillar R."/>
            <person name="Panaud O."/>
            <person name="Pangilinan J."/>
            <person name="Paulsen I."/>
            <person name="Piegu B."/>
            <person name="Poliakov A."/>
            <person name="Robbens S."/>
            <person name="Schmutz J."/>
            <person name="Toulza E."/>
            <person name="Wyss T."/>
            <person name="Zelensky A."/>
            <person name="Zhou K."/>
            <person name="Armbrust E.V."/>
            <person name="Bhattacharya D."/>
            <person name="Goodenough U.W."/>
            <person name="Van de Peer Y."/>
            <person name="Grigoriev I.V."/>
        </authorList>
    </citation>
    <scope>NUCLEOTIDE SEQUENCE [LARGE SCALE GENOMIC DNA]</scope>
    <source>
        <strain evidence="2 3">CCMP1545</strain>
    </source>
</reference>
<gene>
    <name evidence="2" type="ORF">MICPUCDRAFT_40383</name>
</gene>
<dbReference type="KEGG" id="mpp:MICPUCDRAFT_40383"/>
<name>C1MVA2_MICPC</name>
<dbReference type="Gene3D" id="1.25.40.10">
    <property type="entry name" value="Tetratricopeptide repeat domain"/>
    <property type="match status" value="1"/>
</dbReference>
<dbReference type="AlphaFoldDB" id="C1MVA2"/>
<sequence length="246" mass="26854">MARAVCFPRGGLRDRRDAVASTSARGARAVARASSSSPRRAIATTTTSVSNNDDAGGPAGPSSPLERAPTRRRPLAPGYALALECWRAGYVDDAAVAFENHLALDPRDVSAWISYAQMLKRPRGDERVVPSSVDDDVACSRESVNRARRVLHRALLELRRRQSDCDDADPEAMGKVLQALGLLELTHGNEMYGGALLEQCVRVSRRALEPVLRWRRVRAARANVVARAGVGRLNKTRESVRAYTSL</sequence>
<dbReference type="Proteomes" id="UP000001876">
    <property type="component" value="Unassembled WGS sequence"/>
</dbReference>
<protein>
    <submittedName>
        <fullName evidence="2">Predicted protein</fullName>
    </submittedName>
</protein>
<dbReference type="EMBL" id="GG663740">
    <property type="protein sequence ID" value="EEH56471.1"/>
    <property type="molecule type" value="Genomic_DNA"/>
</dbReference>
<evidence type="ECO:0000313" key="3">
    <source>
        <dbReference type="Proteomes" id="UP000001876"/>
    </source>
</evidence>
<feature type="region of interest" description="Disordered" evidence="1">
    <location>
        <begin position="17"/>
        <end position="71"/>
    </location>
</feature>
<dbReference type="RefSeq" id="XP_003059339.1">
    <property type="nucleotide sequence ID" value="XM_003059293.1"/>
</dbReference>
<evidence type="ECO:0000256" key="1">
    <source>
        <dbReference type="SAM" id="MobiDB-lite"/>
    </source>
</evidence>
<dbReference type="GeneID" id="9684779"/>
<keyword evidence="3" id="KW-1185">Reference proteome</keyword>
<proteinExistence type="predicted"/>
<dbReference type="InterPro" id="IPR011990">
    <property type="entry name" value="TPR-like_helical_dom_sf"/>
</dbReference>
<evidence type="ECO:0000313" key="2">
    <source>
        <dbReference type="EMBL" id="EEH56471.1"/>
    </source>
</evidence>
<organism evidence="3">
    <name type="scientific">Micromonas pusilla (strain CCMP1545)</name>
    <name type="common">Picoplanktonic green alga</name>
    <dbReference type="NCBI Taxonomy" id="564608"/>
    <lineage>
        <taxon>Eukaryota</taxon>
        <taxon>Viridiplantae</taxon>
        <taxon>Chlorophyta</taxon>
        <taxon>Mamiellophyceae</taxon>
        <taxon>Mamiellales</taxon>
        <taxon>Mamiellaceae</taxon>
        <taxon>Micromonas</taxon>
    </lineage>
</organism>
<dbReference type="OrthoDB" id="10530526at2759"/>
<accession>C1MVA2</accession>
<dbReference type="OMA" id="SAWISYA"/>
<feature type="compositionally biased region" description="Low complexity" evidence="1">
    <location>
        <begin position="19"/>
        <end position="48"/>
    </location>
</feature>